<dbReference type="InterPro" id="IPR029062">
    <property type="entry name" value="Class_I_gatase-like"/>
</dbReference>
<dbReference type="PANTHER" id="PTHR42733:SF12">
    <property type="entry name" value="PROTEINASE"/>
    <property type="match status" value="1"/>
</dbReference>
<dbReference type="EMBL" id="BSUO01000001">
    <property type="protein sequence ID" value="GMA40377.1"/>
    <property type="molecule type" value="Genomic_DNA"/>
</dbReference>
<name>A0ABQ6IR47_9MICO</name>
<evidence type="ECO:0000256" key="1">
    <source>
        <dbReference type="ARBA" id="ARBA00008542"/>
    </source>
</evidence>
<evidence type="ECO:0000259" key="2">
    <source>
        <dbReference type="Pfam" id="PF01965"/>
    </source>
</evidence>
<dbReference type="InterPro" id="IPR002818">
    <property type="entry name" value="DJ-1/PfpI"/>
</dbReference>
<dbReference type="Gene3D" id="3.40.50.880">
    <property type="match status" value="1"/>
</dbReference>
<dbReference type="SUPFAM" id="SSF52317">
    <property type="entry name" value="Class I glutamine amidotransferase-like"/>
    <property type="match status" value="1"/>
</dbReference>
<sequence length="180" mass="19464">MADITGKKIAFLLTDGVEQPELTQPWEEVEKAGATPVLVSPKSDSLTAMKGDWDHADSFDVNVQVKNAKASDYDALVLPGGTVNADTLRIDQDARAFVKQFFEADKPVASICHGPWILIDAGVADGRRMTSYESISTDLRNAGVEWVDQEVVVDGKLVTSRNPGDLDAFCAAFIEQVAAH</sequence>
<dbReference type="NCBIfam" id="TIGR01382">
    <property type="entry name" value="PfpI"/>
    <property type="match status" value="1"/>
</dbReference>
<protein>
    <submittedName>
        <fullName evidence="3">Protease</fullName>
    </submittedName>
</protein>
<dbReference type="GO" id="GO:0006508">
    <property type="term" value="P:proteolysis"/>
    <property type="evidence" value="ECO:0007669"/>
    <property type="project" value="UniProtKB-KW"/>
</dbReference>
<gene>
    <name evidence="3" type="ORF">GCM10025883_24220</name>
</gene>
<dbReference type="Pfam" id="PF01965">
    <property type="entry name" value="DJ-1_PfpI"/>
    <property type="match status" value="1"/>
</dbReference>
<dbReference type="InterPro" id="IPR006286">
    <property type="entry name" value="C56_PfpI-like"/>
</dbReference>
<feature type="domain" description="DJ-1/PfpI" evidence="2">
    <location>
        <begin position="7"/>
        <end position="176"/>
    </location>
</feature>
<evidence type="ECO:0000313" key="4">
    <source>
        <dbReference type="Proteomes" id="UP001157126"/>
    </source>
</evidence>
<comment type="similarity">
    <text evidence="1">Belongs to the peptidase C56 family.</text>
</comment>
<dbReference type="Proteomes" id="UP001157126">
    <property type="component" value="Unassembled WGS sequence"/>
</dbReference>
<keyword evidence="4" id="KW-1185">Reference proteome</keyword>
<reference evidence="4" key="1">
    <citation type="journal article" date="2019" name="Int. J. Syst. Evol. Microbiol.">
        <title>The Global Catalogue of Microorganisms (GCM) 10K type strain sequencing project: providing services to taxonomists for standard genome sequencing and annotation.</title>
        <authorList>
            <consortium name="The Broad Institute Genomics Platform"/>
            <consortium name="The Broad Institute Genome Sequencing Center for Infectious Disease"/>
            <person name="Wu L."/>
            <person name="Ma J."/>
        </authorList>
    </citation>
    <scope>NUCLEOTIDE SEQUENCE [LARGE SCALE GENOMIC DNA]</scope>
    <source>
        <strain evidence="4">NBRC 113072</strain>
    </source>
</reference>
<accession>A0ABQ6IR47</accession>
<dbReference type="RefSeq" id="WP_284304087.1">
    <property type="nucleotide sequence ID" value="NZ_BSUO01000001.1"/>
</dbReference>
<dbReference type="PANTHER" id="PTHR42733">
    <property type="entry name" value="DJ-1 PROTEIN"/>
    <property type="match status" value="1"/>
</dbReference>
<dbReference type="PROSITE" id="PS51276">
    <property type="entry name" value="PEPTIDASE_C56_PFPI"/>
    <property type="match status" value="1"/>
</dbReference>
<keyword evidence="3" id="KW-0378">Hydrolase</keyword>
<organism evidence="3 4">
    <name type="scientific">Mobilicoccus caccae</name>
    <dbReference type="NCBI Taxonomy" id="1859295"/>
    <lineage>
        <taxon>Bacteria</taxon>
        <taxon>Bacillati</taxon>
        <taxon>Actinomycetota</taxon>
        <taxon>Actinomycetes</taxon>
        <taxon>Micrococcales</taxon>
        <taxon>Dermatophilaceae</taxon>
        <taxon>Mobilicoccus</taxon>
    </lineage>
</organism>
<evidence type="ECO:0000313" key="3">
    <source>
        <dbReference type="EMBL" id="GMA40377.1"/>
    </source>
</evidence>
<keyword evidence="3" id="KW-0645">Protease</keyword>
<proteinExistence type="inferred from homology"/>
<comment type="caution">
    <text evidence="3">The sequence shown here is derived from an EMBL/GenBank/DDBJ whole genome shotgun (WGS) entry which is preliminary data.</text>
</comment>
<dbReference type="CDD" id="cd03134">
    <property type="entry name" value="GATase1_PfpI_like"/>
    <property type="match status" value="1"/>
</dbReference>
<dbReference type="GO" id="GO:0008233">
    <property type="term" value="F:peptidase activity"/>
    <property type="evidence" value="ECO:0007669"/>
    <property type="project" value="UniProtKB-KW"/>
</dbReference>